<evidence type="ECO:0000313" key="8">
    <source>
        <dbReference type="EMBL" id="MBD2846991.1"/>
    </source>
</evidence>
<dbReference type="Proteomes" id="UP000621560">
    <property type="component" value="Unassembled WGS sequence"/>
</dbReference>
<evidence type="ECO:0000256" key="1">
    <source>
        <dbReference type="ARBA" id="ARBA00023015"/>
    </source>
</evidence>
<dbReference type="Pfam" id="PF00072">
    <property type="entry name" value="Response_reg"/>
    <property type="match status" value="1"/>
</dbReference>
<dbReference type="Gene3D" id="3.40.50.2300">
    <property type="match status" value="1"/>
</dbReference>
<feature type="coiled-coil region" evidence="5">
    <location>
        <begin position="331"/>
        <end position="358"/>
    </location>
</feature>
<dbReference type="InterPro" id="IPR011006">
    <property type="entry name" value="CheY-like_superfamily"/>
</dbReference>
<feature type="modified residue" description="4-aspartylphosphate" evidence="4">
    <location>
        <position position="54"/>
    </location>
</feature>
<dbReference type="GO" id="GO:0003700">
    <property type="term" value="F:DNA-binding transcription factor activity"/>
    <property type="evidence" value="ECO:0007669"/>
    <property type="project" value="InterPro"/>
</dbReference>
<dbReference type="Gene3D" id="1.10.10.60">
    <property type="entry name" value="Homeodomain-like"/>
    <property type="match status" value="2"/>
</dbReference>
<keyword evidence="2" id="KW-0238">DNA-binding</keyword>
<dbReference type="CDD" id="cd17536">
    <property type="entry name" value="REC_YesN-like"/>
    <property type="match status" value="1"/>
</dbReference>
<evidence type="ECO:0000259" key="6">
    <source>
        <dbReference type="PROSITE" id="PS01124"/>
    </source>
</evidence>
<comment type="caution">
    <text evidence="8">The sequence shown here is derived from an EMBL/GenBank/DDBJ whole genome shotgun (WGS) entry which is preliminary data.</text>
</comment>
<dbReference type="SMART" id="SM00448">
    <property type="entry name" value="REC"/>
    <property type="match status" value="1"/>
</dbReference>
<keyword evidence="5" id="KW-0175">Coiled coil</keyword>
<feature type="domain" description="Response regulatory" evidence="7">
    <location>
        <begin position="3"/>
        <end position="119"/>
    </location>
</feature>
<dbReference type="InterPro" id="IPR001789">
    <property type="entry name" value="Sig_transdc_resp-reg_receiver"/>
</dbReference>
<dbReference type="InterPro" id="IPR009057">
    <property type="entry name" value="Homeodomain-like_sf"/>
</dbReference>
<evidence type="ECO:0000256" key="5">
    <source>
        <dbReference type="SAM" id="Coils"/>
    </source>
</evidence>
<accession>A0A927GT56</accession>
<dbReference type="PANTHER" id="PTHR43280">
    <property type="entry name" value="ARAC-FAMILY TRANSCRIPTIONAL REGULATOR"/>
    <property type="match status" value="1"/>
</dbReference>
<protein>
    <submittedName>
        <fullName evidence="8">Response regulator</fullName>
    </submittedName>
</protein>
<evidence type="ECO:0000256" key="4">
    <source>
        <dbReference type="PROSITE-ProRule" id="PRU00169"/>
    </source>
</evidence>
<name>A0A927GT56_9BACL</name>
<dbReference type="InterPro" id="IPR018060">
    <property type="entry name" value="HTH_AraC"/>
</dbReference>
<dbReference type="EMBL" id="JACXIZ010000030">
    <property type="protein sequence ID" value="MBD2846991.1"/>
    <property type="molecule type" value="Genomic_DNA"/>
</dbReference>
<feature type="domain" description="HTH araC/xylS-type" evidence="6">
    <location>
        <begin position="429"/>
        <end position="527"/>
    </location>
</feature>
<dbReference type="AlphaFoldDB" id="A0A927GT56"/>
<evidence type="ECO:0000256" key="3">
    <source>
        <dbReference type="ARBA" id="ARBA00023163"/>
    </source>
</evidence>
<dbReference type="SUPFAM" id="SSF52172">
    <property type="entry name" value="CheY-like"/>
    <property type="match status" value="1"/>
</dbReference>
<dbReference type="GO" id="GO:0043565">
    <property type="term" value="F:sequence-specific DNA binding"/>
    <property type="evidence" value="ECO:0007669"/>
    <property type="project" value="InterPro"/>
</dbReference>
<keyword evidence="9" id="KW-1185">Reference proteome</keyword>
<evidence type="ECO:0000313" key="9">
    <source>
        <dbReference type="Proteomes" id="UP000621560"/>
    </source>
</evidence>
<dbReference type="SUPFAM" id="SSF46689">
    <property type="entry name" value="Homeodomain-like"/>
    <property type="match status" value="2"/>
</dbReference>
<keyword evidence="4" id="KW-0597">Phosphoprotein</keyword>
<dbReference type="PANTHER" id="PTHR43280:SF10">
    <property type="entry name" value="REGULATORY PROTEIN POCR"/>
    <property type="match status" value="1"/>
</dbReference>
<dbReference type="PROSITE" id="PS50110">
    <property type="entry name" value="RESPONSE_REGULATORY"/>
    <property type="match status" value="1"/>
</dbReference>
<proteinExistence type="predicted"/>
<keyword evidence="3" id="KW-0804">Transcription</keyword>
<dbReference type="Pfam" id="PF12833">
    <property type="entry name" value="HTH_18"/>
    <property type="match status" value="1"/>
</dbReference>
<reference evidence="8" key="1">
    <citation type="submission" date="2020-09" db="EMBL/GenBank/DDBJ databases">
        <title>A novel bacterium of genus Paenibacillus, isolated from South China Sea.</title>
        <authorList>
            <person name="Huang H."/>
            <person name="Mo K."/>
            <person name="Hu Y."/>
        </authorList>
    </citation>
    <scope>NUCLEOTIDE SEQUENCE</scope>
    <source>
        <strain evidence="8">IB182496</strain>
    </source>
</reference>
<dbReference type="SMART" id="SM00342">
    <property type="entry name" value="HTH_ARAC"/>
    <property type="match status" value="1"/>
</dbReference>
<evidence type="ECO:0000256" key="2">
    <source>
        <dbReference type="ARBA" id="ARBA00023125"/>
    </source>
</evidence>
<sequence length="531" mass="59288">MIELLLVDDEPMLLQSMIDNDWDAIGIGAVRQASSGQEAAEVLKTHRIDIVVTDIRMPGMSGLELSAHIRDHYPHIRVVLLSGYGEFAYAREAIAYGIVSYLLKPIQDEQLLAEVGRVAAGILKERRHAGDAARAALALRTHLPELRARLLGELLDGTAPAAELEARLQEYELAFRPGAACALVLLRLEQAFREDKPQDEALFGYAVRNMAAELLGSAYAVWPGGGEGGYLPLLLLSPGETPPPLLDLLAELQRQVETLLKGRVSALVQPQTQFPGELPSHYRELRNELRKIPRSARGFVLEGGQPRVLAQPLHALYAPPTLQHLLEGGRWQDAQTRLEELLAALASSEAETEEYLHEVYHALRGALVYAAHLQGKTLQELAGWQAELGEDSPVLRRPELMAEWTAAVLRQAEASAGGETADPRRELIAKIHRFIERNISGDVSLQSIADHVELHPVYLSSLYKQETEENISDYIMRYRMEKAAMLLRSTNTRIYELAGMLGFVNPPYFSKLFKAYYKATPQEYRDRFDER</sequence>
<evidence type="ECO:0000259" key="7">
    <source>
        <dbReference type="PROSITE" id="PS50110"/>
    </source>
</evidence>
<organism evidence="8 9">
    <name type="scientific">Paenibacillus sabuli</name>
    <dbReference type="NCBI Taxonomy" id="2772509"/>
    <lineage>
        <taxon>Bacteria</taxon>
        <taxon>Bacillati</taxon>
        <taxon>Bacillota</taxon>
        <taxon>Bacilli</taxon>
        <taxon>Bacillales</taxon>
        <taxon>Paenibacillaceae</taxon>
        <taxon>Paenibacillus</taxon>
    </lineage>
</organism>
<gene>
    <name evidence="8" type="ORF">IDH44_17475</name>
</gene>
<dbReference type="PROSITE" id="PS01124">
    <property type="entry name" value="HTH_ARAC_FAMILY_2"/>
    <property type="match status" value="1"/>
</dbReference>
<dbReference type="GO" id="GO:0000160">
    <property type="term" value="P:phosphorelay signal transduction system"/>
    <property type="evidence" value="ECO:0007669"/>
    <property type="project" value="InterPro"/>
</dbReference>
<keyword evidence="1" id="KW-0805">Transcription regulation</keyword>
<dbReference type="RefSeq" id="WP_190919894.1">
    <property type="nucleotide sequence ID" value="NZ_JACXIZ010000030.1"/>
</dbReference>